<dbReference type="Proteomes" id="UP000015105">
    <property type="component" value="Chromosome 6D"/>
</dbReference>
<dbReference type="EnsemblPlants" id="AET6Gv20078600.3">
    <property type="protein sequence ID" value="AET6Gv20078600.3"/>
    <property type="gene ID" value="AET6Gv20078600"/>
</dbReference>
<evidence type="ECO:0008006" key="3">
    <source>
        <dbReference type="Google" id="ProtNLM"/>
    </source>
</evidence>
<proteinExistence type="predicted"/>
<accession>A0A453MU70</accession>
<reference evidence="2" key="1">
    <citation type="journal article" date="2014" name="Science">
        <title>Ancient hybridizations among the ancestral genomes of bread wheat.</title>
        <authorList>
            <consortium name="International Wheat Genome Sequencing Consortium,"/>
            <person name="Marcussen T."/>
            <person name="Sandve S.R."/>
            <person name="Heier L."/>
            <person name="Spannagl M."/>
            <person name="Pfeifer M."/>
            <person name="Jakobsen K.S."/>
            <person name="Wulff B.B."/>
            <person name="Steuernagel B."/>
            <person name="Mayer K.F."/>
            <person name="Olsen O.A."/>
        </authorList>
    </citation>
    <scope>NUCLEOTIDE SEQUENCE [LARGE SCALE GENOMIC DNA]</scope>
    <source>
        <strain evidence="2">cv. AL8/78</strain>
    </source>
</reference>
<protein>
    <recommendedName>
        <fullName evidence="3">DUF4220 domain-containing protein</fullName>
    </recommendedName>
</protein>
<reference evidence="1" key="5">
    <citation type="journal article" date="2021" name="G3 (Bethesda)">
        <title>Aegilops tauschii genome assembly Aet v5.0 features greater sequence contiguity and improved annotation.</title>
        <authorList>
            <person name="Wang L."/>
            <person name="Zhu T."/>
            <person name="Rodriguez J.C."/>
            <person name="Deal K.R."/>
            <person name="Dubcovsky J."/>
            <person name="McGuire P.E."/>
            <person name="Lux T."/>
            <person name="Spannagl M."/>
            <person name="Mayer K.F.X."/>
            <person name="Baldrich P."/>
            <person name="Meyers B.C."/>
            <person name="Huo N."/>
            <person name="Gu Y.Q."/>
            <person name="Zhou H."/>
            <person name="Devos K.M."/>
            <person name="Bennetzen J.L."/>
            <person name="Unver T."/>
            <person name="Budak H."/>
            <person name="Gulick P.J."/>
            <person name="Galiba G."/>
            <person name="Kalapos B."/>
            <person name="Nelson D.R."/>
            <person name="Li P."/>
            <person name="You F.M."/>
            <person name="Luo M.C."/>
            <person name="Dvorak J."/>
        </authorList>
    </citation>
    <scope>NUCLEOTIDE SEQUENCE [LARGE SCALE GENOMIC DNA]</scope>
    <source>
        <strain evidence="1">cv. AL8/78</strain>
    </source>
</reference>
<reference evidence="2" key="2">
    <citation type="journal article" date="2017" name="Nat. Plants">
        <title>The Aegilops tauschii genome reveals multiple impacts of transposons.</title>
        <authorList>
            <person name="Zhao G."/>
            <person name="Zou C."/>
            <person name="Li K."/>
            <person name="Wang K."/>
            <person name="Li T."/>
            <person name="Gao L."/>
            <person name="Zhang X."/>
            <person name="Wang H."/>
            <person name="Yang Z."/>
            <person name="Liu X."/>
            <person name="Jiang W."/>
            <person name="Mao L."/>
            <person name="Kong X."/>
            <person name="Jiao Y."/>
            <person name="Jia J."/>
        </authorList>
    </citation>
    <scope>NUCLEOTIDE SEQUENCE [LARGE SCALE GENOMIC DNA]</scope>
    <source>
        <strain evidence="2">cv. AL8/78</strain>
    </source>
</reference>
<dbReference type="Gramene" id="AET6Gv20078600.3">
    <property type="protein sequence ID" value="AET6Gv20078600.3"/>
    <property type="gene ID" value="AET6Gv20078600"/>
</dbReference>
<evidence type="ECO:0000313" key="1">
    <source>
        <dbReference type="EnsemblPlants" id="AET6Gv20078600.3"/>
    </source>
</evidence>
<keyword evidence="2" id="KW-1185">Reference proteome</keyword>
<evidence type="ECO:0000313" key="2">
    <source>
        <dbReference type="Proteomes" id="UP000015105"/>
    </source>
</evidence>
<reference evidence="1" key="4">
    <citation type="submission" date="2019-03" db="UniProtKB">
        <authorList>
            <consortium name="EnsemblPlants"/>
        </authorList>
    </citation>
    <scope>IDENTIFICATION</scope>
</reference>
<name>A0A453MU70_AEGTS</name>
<sequence length="138" mass="16387">MELFIVNIFGCVVATRLWNIRHPLHQGGRHLDAPWLRHPCRLAARHCRCNRALWVLQQRWQSMPDVIVTYTLLLANFFLDKIWLLRALGSTWAHAFQKSSWLHHVVLCTTGRWRRLPCLVVSLNLSRLRHILPPFRNR</sequence>
<reference evidence="1" key="3">
    <citation type="journal article" date="2017" name="Nature">
        <title>Genome sequence of the progenitor of the wheat D genome Aegilops tauschii.</title>
        <authorList>
            <person name="Luo M.C."/>
            <person name="Gu Y.Q."/>
            <person name="Puiu D."/>
            <person name="Wang H."/>
            <person name="Twardziok S.O."/>
            <person name="Deal K.R."/>
            <person name="Huo N."/>
            <person name="Zhu T."/>
            <person name="Wang L."/>
            <person name="Wang Y."/>
            <person name="McGuire P.E."/>
            <person name="Liu S."/>
            <person name="Long H."/>
            <person name="Ramasamy R.K."/>
            <person name="Rodriguez J.C."/>
            <person name="Van S.L."/>
            <person name="Yuan L."/>
            <person name="Wang Z."/>
            <person name="Xia Z."/>
            <person name="Xiao L."/>
            <person name="Anderson O.D."/>
            <person name="Ouyang S."/>
            <person name="Liang Y."/>
            <person name="Zimin A.V."/>
            <person name="Pertea G."/>
            <person name="Qi P."/>
            <person name="Bennetzen J.L."/>
            <person name="Dai X."/>
            <person name="Dawson M.W."/>
            <person name="Muller H.G."/>
            <person name="Kugler K."/>
            <person name="Rivarola-Duarte L."/>
            <person name="Spannagl M."/>
            <person name="Mayer K.F.X."/>
            <person name="Lu F.H."/>
            <person name="Bevan M.W."/>
            <person name="Leroy P."/>
            <person name="Li P."/>
            <person name="You F.M."/>
            <person name="Sun Q."/>
            <person name="Liu Z."/>
            <person name="Lyons E."/>
            <person name="Wicker T."/>
            <person name="Salzberg S.L."/>
            <person name="Devos K.M."/>
            <person name="Dvorak J."/>
        </authorList>
    </citation>
    <scope>NUCLEOTIDE SEQUENCE [LARGE SCALE GENOMIC DNA]</scope>
    <source>
        <strain evidence="1">cv. AL8/78</strain>
    </source>
</reference>
<organism evidence="1 2">
    <name type="scientific">Aegilops tauschii subsp. strangulata</name>
    <name type="common">Goatgrass</name>
    <dbReference type="NCBI Taxonomy" id="200361"/>
    <lineage>
        <taxon>Eukaryota</taxon>
        <taxon>Viridiplantae</taxon>
        <taxon>Streptophyta</taxon>
        <taxon>Embryophyta</taxon>
        <taxon>Tracheophyta</taxon>
        <taxon>Spermatophyta</taxon>
        <taxon>Magnoliopsida</taxon>
        <taxon>Liliopsida</taxon>
        <taxon>Poales</taxon>
        <taxon>Poaceae</taxon>
        <taxon>BOP clade</taxon>
        <taxon>Pooideae</taxon>
        <taxon>Triticodae</taxon>
        <taxon>Triticeae</taxon>
        <taxon>Triticinae</taxon>
        <taxon>Aegilops</taxon>
    </lineage>
</organism>
<dbReference type="AlphaFoldDB" id="A0A453MU70"/>